<reference evidence="2" key="1">
    <citation type="submission" date="2018-12" db="EMBL/GenBank/DDBJ databases">
        <title>Tengunoibacter tsumagoiensis gen. nov., sp. nov., Dictyobacter kobayashii sp. nov., D. alpinus sp. nov., and D. joshuensis sp. nov. and description of Dictyobacteraceae fam. nov. within the order Ktedonobacterales isolated from Tengu-no-mugimeshi.</title>
        <authorList>
            <person name="Wang C.M."/>
            <person name="Zheng Y."/>
            <person name="Sakai Y."/>
            <person name="Toyoda A."/>
            <person name="Minakuchi Y."/>
            <person name="Abe K."/>
            <person name="Yokota A."/>
            <person name="Yabe S."/>
        </authorList>
    </citation>
    <scope>NUCLEOTIDE SEQUENCE [LARGE SCALE GENOMIC DNA]</scope>
    <source>
        <strain evidence="2">Uno16</strain>
    </source>
</reference>
<dbReference type="Pfam" id="PF11236">
    <property type="entry name" value="DUF3037"/>
    <property type="match status" value="1"/>
</dbReference>
<dbReference type="AlphaFoldDB" id="A0A402B693"/>
<gene>
    <name evidence="1" type="ORF">KDA_23670</name>
</gene>
<organism evidence="1 2">
    <name type="scientific">Dictyobacter alpinus</name>
    <dbReference type="NCBI Taxonomy" id="2014873"/>
    <lineage>
        <taxon>Bacteria</taxon>
        <taxon>Bacillati</taxon>
        <taxon>Chloroflexota</taxon>
        <taxon>Ktedonobacteria</taxon>
        <taxon>Ktedonobacterales</taxon>
        <taxon>Dictyobacteraceae</taxon>
        <taxon>Dictyobacter</taxon>
    </lineage>
</organism>
<dbReference type="RefSeq" id="WP_126627293.1">
    <property type="nucleotide sequence ID" value="NZ_BIFT01000001.1"/>
</dbReference>
<dbReference type="InterPro" id="IPR021398">
    <property type="entry name" value="DUF3037"/>
</dbReference>
<protein>
    <recommendedName>
        <fullName evidence="3">DUF3037 domain-containing protein</fullName>
    </recommendedName>
</protein>
<comment type="caution">
    <text evidence="1">The sequence shown here is derived from an EMBL/GenBank/DDBJ whole genome shotgun (WGS) entry which is preliminary data.</text>
</comment>
<dbReference type="EMBL" id="BIFT01000001">
    <property type="protein sequence ID" value="GCE26883.1"/>
    <property type="molecule type" value="Genomic_DNA"/>
</dbReference>
<name>A0A402B693_9CHLR</name>
<dbReference type="OrthoDB" id="9803207at2"/>
<sequence>MPATSSYDYAIIRVVPRVDRGECINVGVILYCRTRRFLGALIHVDEARLQAFAPTLDLAALQIQLHHFLQVCEGKAESGPVGQLSQSERFQWLVAPRSATIQLSPVHSGLCQHPEQTLHTLMQKLVL</sequence>
<evidence type="ECO:0000313" key="1">
    <source>
        <dbReference type="EMBL" id="GCE26883.1"/>
    </source>
</evidence>
<proteinExistence type="predicted"/>
<evidence type="ECO:0000313" key="2">
    <source>
        <dbReference type="Proteomes" id="UP000287171"/>
    </source>
</evidence>
<accession>A0A402B693</accession>
<dbReference type="Proteomes" id="UP000287171">
    <property type="component" value="Unassembled WGS sequence"/>
</dbReference>
<evidence type="ECO:0008006" key="3">
    <source>
        <dbReference type="Google" id="ProtNLM"/>
    </source>
</evidence>
<keyword evidence="2" id="KW-1185">Reference proteome</keyword>